<dbReference type="GO" id="GO:0016020">
    <property type="term" value="C:membrane"/>
    <property type="evidence" value="ECO:0007669"/>
    <property type="project" value="UniProtKB-SubCell"/>
</dbReference>
<dbReference type="Proteomes" id="UP001152747">
    <property type="component" value="Unassembled WGS sequence"/>
</dbReference>
<evidence type="ECO:0000313" key="7">
    <source>
        <dbReference type="EMBL" id="CAI5447432.1"/>
    </source>
</evidence>
<dbReference type="GO" id="GO:0005794">
    <property type="term" value="C:Golgi apparatus"/>
    <property type="evidence" value="ECO:0007669"/>
    <property type="project" value="TreeGrafter"/>
</dbReference>
<evidence type="ECO:0000256" key="6">
    <source>
        <dbReference type="SAM" id="Phobius"/>
    </source>
</evidence>
<dbReference type="AlphaFoldDB" id="A0A9P1IQB4"/>
<evidence type="ECO:0000256" key="4">
    <source>
        <dbReference type="ARBA" id="ARBA00023136"/>
    </source>
</evidence>
<accession>A0A9P1IQB4</accession>
<evidence type="ECO:0000256" key="1">
    <source>
        <dbReference type="ARBA" id="ARBA00004141"/>
    </source>
</evidence>
<sequence>MSVKSVLGDLQIVVERHSDVLKNYSAIFRVLIGLRVFGFLLSFFSFARNILWLHPYQLASIEVWRIFSAAFCGHNLLDLSWTIWSLHFATNLIRLNNSNEALLKVYAITQALTTLILAIFAYITYVLFDSIKFFYVEPIVGLVPICATVLVLMKQFLPDTIVLTTPIGRLKYTHLPFTAMLVALILALLKLTYFITFLQIAIGIQVSWTYLRFYKPHDTDDIYGDQIFFPSRTQLVFTLIGRICFRSLAKLGVCKRPIRHVDLNSLQSVTVGQINLPQIETSAKDSERRRQKALRELNDRLNKTRQTENLNFGGNWDEDEEDEDDTQAEAQSEIQIPAEIHSPNHNNDSQA</sequence>
<feature type="transmembrane region" description="Helical" evidence="6">
    <location>
        <begin position="135"/>
        <end position="157"/>
    </location>
</feature>
<feature type="transmembrane region" description="Helical" evidence="6">
    <location>
        <begin position="106"/>
        <end position="128"/>
    </location>
</feature>
<keyword evidence="2 6" id="KW-0812">Transmembrane</keyword>
<reference evidence="7" key="1">
    <citation type="submission" date="2022-11" db="EMBL/GenBank/DDBJ databases">
        <authorList>
            <person name="Kikuchi T."/>
        </authorList>
    </citation>
    <scope>NUCLEOTIDE SEQUENCE</scope>
    <source>
        <strain evidence="7">PS1010</strain>
    </source>
</reference>
<dbReference type="EMBL" id="CANHGI010000004">
    <property type="protein sequence ID" value="CAI5447432.1"/>
    <property type="molecule type" value="Genomic_DNA"/>
</dbReference>
<proteinExistence type="predicted"/>
<keyword evidence="8" id="KW-1185">Reference proteome</keyword>
<dbReference type="OrthoDB" id="73612at2759"/>
<evidence type="ECO:0000256" key="3">
    <source>
        <dbReference type="ARBA" id="ARBA00022989"/>
    </source>
</evidence>
<gene>
    <name evidence="7" type="ORF">CAMP_LOCUS10069</name>
</gene>
<dbReference type="InterPro" id="IPR013861">
    <property type="entry name" value="TMEM115/Pdh1/Rbl19"/>
</dbReference>
<feature type="region of interest" description="Disordered" evidence="5">
    <location>
        <begin position="297"/>
        <end position="351"/>
    </location>
</feature>
<feature type="compositionally biased region" description="Basic and acidic residues" evidence="5">
    <location>
        <begin position="297"/>
        <end position="306"/>
    </location>
</feature>
<protein>
    <submittedName>
        <fullName evidence="7">Uncharacterized protein</fullName>
    </submittedName>
</protein>
<keyword evidence="3 6" id="KW-1133">Transmembrane helix</keyword>
<feature type="compositionally biased region" description="Acidic residues" evidence="5">
    <location>
        <begin position="316"/>
        <end position="327"/>
    </location>
</feature>
<evidence type="ECO:0000256" key="2">
    <source>
        <dbReference type="ARBA" id="ARBA00022692"/>
    </source>
</evidence>
<feature type="transmembrane region" description="Helical" evidence="6">
    <location>
        <begin position="26"/>
        <end position="51"/>
    </location>
</feature>
<name>A0A9P1IQB4_9PELO</name>
<dbReference type="SMART" id="SM01160">
    <property type="entry name" value="DUF1751"/>
    <property type="match status" value="1"/>
</dbReference>
<evidence type="ECO:0000313" key="8">
    <source>
        <dbReference type="Proteomes" id="UP001152747"/>
    </source>
</evidence>
<feature type="transmembrane region" description="Helical" evidence="6">
    <location>
        <begin position="177"/>
        <end position="202"/>
    </location>
</feature>
<comment type="subcellular location">
    <subcellularLocation>
        <location evidence="1">Membrane</location>
        <topology evidence="1">Multi-pass membrane protein</topology>
    </subcellularLocation>
</comment>
<evidence type="ECO:0000256" key="5">
    <source>
        <dbReference type="SAM" id="MobiDB-lite"/>
    </source>
</evidence>
<dbReference type="Pfam" id="PF08551">
    <property type="entry name" value="DUF1751"/>
    <property type="match status" value="1"/>
</dbReference>
<feature type="transmembrane region" description="Helical" evidence="6">
    <location>
        <begin position="63"/>
        <end position="86"/>
    </location>
</feature>
<comment type="caution">
    <text evidence="7">The sequence shown here is derived from an EMBL/GenBank/DDBJ whole genome shotgun (WGS) entry which is preliminary data.</text>
</comment>
<keyword evidence="4 6" id="KW-0472">Membrane</keyword>
<dbReference type="PANTHER" id="PTHR13377">
    <property type="entry name" value="PLACENTAL PROTEIN 6"/>
    <property type="match status" value="1"/>
</dbReference>
<organism evidence="7 8">
    <name type="scientific">Caenorhabditis angaria</name>
    <dbReference type="NCBI Taxonomy" id="860376"/>
    <lineage>
        <taxon>Eukaryota</taxon>
        <taxon>Metazoa</taxon>
        <taxon>Ecdysozoa</taxon>
        <taxon>Nematoda</taxon>
        <taxon>Chromadorea</taxon>
        <taxon>Rhabditida</taxon>
        <taxon>Rhabditina</taxon>
        <taxon>Rhabditomorpha</taxon>
        <taxon>Rhabditoidea</taxon>
        <taxon>Rhabditidae</taxon>
        <taxon>Peloderinae</taxon>
        <taxon>Caenorhabditis</taxon>
    </lineage>
</organism>
<dbReference type="GO" id="GO:0006890">
    <property type="term" value="P:retrograde vesicle-mediated transport, Golgi to endoplasmic reticulum"/>
    <property type="evidence" value="ECO:0007669"/>
    <property type="project" value="InterPro"/>
</dbReference>
<dbReference type="PANTHER" id="PTHR13377:SF3">
    <property type="entry name" value="TRANSMEMBRANE PROTEIN 115"/>
    <property type="match status" value="1"/>
</dbReference>